<proteinExistence type="predicted"/>
<dbReference type="Proteomes" id="UP000273119">
    <property type="component" value="Unassembled WGS sequence"/>
</dbReference>
<dbReference type="InterPro" id="IPR007685">
    <property type="entry name" value="RelA_SpoT"/>
</dbReference>
<dbReference type="InterPro" id="IPR043519">
    <property type="entry name" value="NT_sf"/>
</dbReference>
<dbReference type="InterPro" id="IPR052366">
    <property type="entry name" value="GTP_Pyrophosphokinase"/>
</dbReference>
<dbReference type="PANTHER" id="PTHR47837">
    <property type="entry name" value="GTP PYROPHOSPHOKINASE YJBM"/>
    <property type="match status" value="1"/>
</dbReference>
<keyword evidence="3" id="KW-1185">Reference proteome</keyword>
<organism evidence="2 3">
    <name type="scientific">Galactobacter caseinivorans</name>
    <dbReference type="NCBI Taxonomy" id="2676123"/>
    <lineage>
        <taxon>Bacteria</taxon>
        <taxon>Bacillati</taxon>
        <taxon>Actinomycetota</taxon>
        <taxon>Actinomycetes</taxon>
        <taxon>Micrococcales</taxon>
        <taxon>Micrococcaceae</taxon>
        <taxon>Galactobacter</taxon>
    </lineage>
</organism>
<dbReference type="EMBL" id="QQXL01000004">
    <property type="protein sequence ID" value="RKW70399.1"/>
    <property type="molecule type" value="Genomic_DNA"/>
</dbReference>
<dbReference type="PANTHER" id="PTHR47837:SF2">
    <property type="entry name" value="GTP PYROPHOSPHOKINASE YWAC"/>
    <property type="match status" value="1"/>
</dbReference>
<accession>A0A496PIV3</accession>
<evidence type="ECO:0000259" key="1">
    <source>
        <dbReference type="SMART" id="SM00954"/>
    </source>
</evidence>
<reference evidence="2 3" key="1">
    <citation type="submission" date="2018-07" db="EMBL/GenBank/DDBJ databases">
        <title>Arthrobacter sp. nov., isolated from raw cow's milk with high bacterial count.</title>
        <authorList>
            <person name="Hahne J."/>
            <person name="Isele D."/>
            <person name="Lipski A."/>
        </authorList>
    </citation>
    <scope>NUCLEOTIDE SEQUENCE [LARGE SCALE GENOMIC DNA]</scope>
    <source>
        <strain evidence="2 3">JZ R-183</strain>
    </source>
</reference>
<keyword evidence="2" id="KW-0808">Transferase</keyword>
<evidence type="ECO:0000313" key="3">
    <source>
        <dbReference type="Proteomes" id="UP000273119"/>
    </source>
</evidence>
<dbReference type="GO" id="GO:0015969">
    <property type="term" value="P:guanosine tetraphosphate metabolic process"/>
    <property type="evidence" value="ECO:0007669"/>
    <property type="project" value="InterPro"/>
</dbReference>
<comment type="caution">
    <text evidence="2">The sequence shown here is derived from an EMBL/GenBank/DDBJ whole genome shotgun (WGS) entry which is preliminary data.</text>
</comment>
<dbReference type="SUPFAM" id="SSF81301">
    <property type="entry name" value="Nucleotidyltransferase"/>
    <property type="match status" value="1"/>
</dbReference>
<dbReference type="SMART" id="SM00954">
    <property type="entry name" value="RelA_SpoT"/>
    <property type="match status" value="1"/>
</dbReference>
<protein>
    <submittedName>
        <fullName evidence="2">GTP pyrophosphokinase family protein</fullName>
    </submittedName>
</protein>
<evidence type="ECO:0000313" key="2">
    <source>
        <dbReference type="EMBL" id="RKW70399.1"/>
    </source>
</evidence>
<dbReference type="AlphaFoldDB" id="A0A496PIV3"/>
<dbReference type="Pfam" id="PF04607">
    <property type="entry name" value="RelA_SpoT"/>
    <property type="match status" value="1"/>
</dbReference>
<name>A0A496PIV3_9MICC</name>
<dbReference type="Gene3D" id="1.10.287.860">
    <property type="entry name" value="Nucleotidyltransferase"/>
    <property type="match status" value="1"/>
</dbReference>
<keyword evidence="2" id="KW-0418">Kinase</keyword>
<gene>
    <name evidence="2" type="ORF">DWQ67_07895</name>
</gene>
<dbReference type="CDD" id="cd05399">
    <property type="entry name" value="NT_Rel-Spo_like"/>
    <property type="match status" value="1"/>
</dbReference>
<sequence>MQEGQSAESLGRDIQAAVGKLASGKLGAGQLSPGALGAVDGEQLRELRAQMQRFMLEYQFGLREVETKLAILRDEFLHMHAYNPIEHVSTRVKTPESIVEKIGRREVLPDMDAIKEQITDIAGARVTCSFTKDVYRLFDLLTRQDDITVLKVKDYIAKPKPSGYKSLHAVVQVPVFLSTGPVPVTVEIQFRTIAMDFWASLEHKIYYKFASNVPEKIVSELTEAAEIASQLDSRMERLHRELHGEVG</sequence>
<dbReference type="Gene3D" id="3.30.460.10">
    <property type="entry name" value="Beta Polymerase, domain 2"/>
    <property type="match status" value="1"/>
</dbReference>
<feature type="domain" description="RelA/SpoT" evidence="1">
    <location>
        <begin position="90"/>
        <end position="213"/>
    </location>
</feature>
<dbReference type="GO" id="GO:0016301">
    <property type="term" value="F:kinase activity"/>
    <property type="evidence" value="ECO:0007669"/>
    <property type="project" value="UniProtKB-KW"/>
</dbReference>